<name>A0A0E9PBA2_ANGAN</name>
<proteinExistence type="predicted"/>
<organism evidence="2">
    <name type="scientific">Anguilla anguilla</name>
    <name type="common">European freshwater eel</name>
    <name type="synonym">Muraena anguilla</name>
    <dbReference type="NCBI Taxonomy" id="7936"/>
    <lineage>
        <taxon>Eukaryota</taxon>
        <taxon>Metazoa</taxon>
        <taxon>Chordata</taxon>
        <taxon>Craniata</taxon>
        <taxon>Vertebrata</taxon>
        <taxon>Euteleostomi</taxon>
        <taxon>Actinopterygii</taxon>
        <taxon>Neopterygii</taxon>
        <taxon>Teleostei</taxon>
        <taxon>Anguilliformes</taxon>
        <taxon>Anguillidae</taxon>
        <taxon>Anguilla</taxon>
    </lineage>
</organism>
<feature type="transmembrane region" description="Helical" evidence="1">
    <location>
        <begin position="28"/>
        <end position="46"/>
    </location>
</feature>
<dbReference type="AlphaFoldDB" id="A0A0E9PBA2"/>
<sequence>MTAKIFETLPTLIYSNVLKDLAQRLPQVDMQISSVMFTLLIIFLIFKSH</sequence>
<reference evidence="2" key="1">
    <citation type="submission" date="2014-11" db="EMBL/GenBank/DDBJ databases">
        <authorList>
            <person name="Amaro Gonzalez C."/>
        </authorList>
    </citation>
    <scope>NUCLEOTIDE SEQUENCE</scope>
</reference>
<keyword evidence="1" id="KW-0812">Transmembrane</keyword>
<evidence type="ECO:0000313" key="2">
    <source>
        <dbReference type="EMBL" id="JAH01557.1"/>
    </source>
</evidence>
<reference evidence="2" key="2">
    <citation type="journal article" date="2015" name="Fish Shellfish Immunol.">
        <title>Early steps in the European eel (Anguilla anguilla)-Vibrio vulnificus interaction in the gills: Role of the RtxA13 toxin.</title>
        <authorList>
            <person name="Callol A."/>
            <person name="Pajuelo D."/>
            <person name="Ebbesson L."/>
            <person name="Teles M."/>
            <person name="MacKenzie S."/>
            <person name="Amaro C."/>
        </authorList>
    </citation>
    <scope>NUCLEOTIDE SEQUENCE</scope>
</reference>
<keyword evidence="1" id="KW-1133">Transmembrane helix</keyword>
<protein>
    <submittedName>
        <fullName evidence="2">Uncharacterized protein</fullName>
    </submittedName>
</protein>
<keyword evidence="1" id="KW-0472">Membrane</keyword>
<dbReference type="EMBL" id="GBXM01107020">
    <property type="protein sequence ID" value="JAH01557.1"/>
    <property type="molecule type" value="Transcribed_RNA"/>
</dbReference>
<evidence type="ECO:0000256" key="1">
    <source>
        <dbReference type="SAM" id="Phobius"/>
    </source>
</evidence>
<accession>A0A0E9PBA2</accession>